<evidence type="ECO:0000313" key="1">
    <source>
        <dbReference type="EMBL" id="GFY00359.1"/>
    </source>
</evidence>
<proteinExistence type="predicted"/>
<organism evidence="1 2">
    <name type="scientific">Trichonephila clavipes</name>
    <name type="common">Golden silk orbweaver</name>
    <name type="synonym">Nephila clavipes</name>
    <dbReference type="NCBI Taxonomy" id="2585209"/>
    <lineage>
        <taxon>Eukaryota</taxon>
        <taxon>Metazoa</taxon>
        <taxon>Ecdysozoa</taxon>
        <taxon>Arthropoda</taxon>
        <taxon>Chelicerata</taxon>
        <taxon>Arachnida</taxon>
        <taxon>Araneae</taxon>
        <taxon>Araneomorphae</taxon>
        <taxon>Entelegynae</taxon>
        <taxon>Araneoidea</taxon>
        <taxon>Nephilidae</taxon>
        <taxon>Trichonephila</taxon>
    </lineage>
</organism>
<protein>
    <submittedName>
        <fullName evidence="1">Uncharacterized protein</fullName>
    </submittedName>
</protein>
<accession>A0A8X6RSR6</accession>
<comment type="caution">
    <text evidence="1">The sequence shown here is derived from an EMBL/GenBank/DDBJ whole genome shotgun (WGS) entry which is preliminary data.</text>
</comment>
<dbReference type="Proteomes" id="UP000887159">
    <property type="component" value="Unassembled WGS sequence"/>
</dbReference>
<dbReference type="EMBL" id="BMAU01021220">
    <property type="protein sequence ID" value="GFY00359.1"/>
    <property type="molecule type" value="Genomic_DNA"/>
</dbReference>
<keyword evidence="2" id="KW-1185">Reference proteome</keyword>
<name>A0A8X6RSR6_TRICX</name>
<sequence length="70" mass="8175">MPLRIRRNHYQPLTGFERSRTIGLRKGPFSFHDIAETWSECIYCVGLLVRVVPGRHYLKKTGVMPRTGHH</sequence>
<evidence type="ECO:0000313" key="2">
    <source>
        <dbReference type="Proteomes" id="UP000887159"/>
    </source>
</evidence>
<dbReference type="AlphaFoldDB" id="A0A8X6RSR6"/>
<gene>
    <name evidence="1" type="ORF">TNCV_1663981</name>
</gene>
<reference evidence="1" key="1">
    <citation type="submission" date="2020-08" db="EMBL/GenBank/DDBJ databases">
        <title>Multicomponent nature underlies the extraordinary mechanical properties of spider dragline silk.</title>
        <authorList>
            <person name="Kono N."/>
            <person name="Nakamura H."/>
            <person name="Mori M."/>
            <person name="Yoshida Y."/>
            <person name="Ohtoshi R."/>
            <person name="Malay A.D."/>
            <person name="Moran D.A.P."/>
            <person name="Tomita M."/>
            <person name="Numata K."/>
            <person name="Arakawa K."/>
        </authorList>
    </citation>
    <scope>NUCLEOTIDE SEQUENCE</scope>
</reference>